<dbReference type="AlphaFoldDB" id="A0A423WR98"/>
<dbReference type="Proteomes" id="UP000283895">
    <property type="component" value="Unassembled WGS sequence"/>
</dbReference>
<protein>
    <submittedName>
        <fullName evidence="2">Uncharacterized protein</fullName>
    </submittedName>
</protein>
<comment type="caution">
    <text evidence="2">The sequence shown here is derived from an EMBL/GenBank/DDBJ whole genome shotgun (WGS) entry which is preliminary data.</text>
</comment>
<gene>
    <name evidence="2" type="ORF">VMCG_04481</name>
</gene>
<proteinExistence type="predicted"/>
<accession>A0A423WR98</accession>
<sequence length="149" mass="16255">MAPKDLRNNEATNETDATTQSDIQKSARASAATGGTLAPANGRVVAWLWVSADFMPFKKSFVFRPTMSRGSSFRPPQSSIQCFLVQYTGLITRIIFHRGHPIQLLLTCFIMALVSCSARGWGSALGVATSGYAPGRIIYPIVLYQPIGW</sequence>
<feature type="compositionally biased region" description="Low complexity" evidence="1">
    <location>
        <begin position="9"/>
        <end position="19"/>
    </location>
</feature>
<evidence type="ECO:0000256" key="1">
    <source>
        <dbReference type="SAM" id="MobiDB-lite"/>
    </source>
</evidence>
<evidence type="ECO:0000313" key="3">
    <source>
        <dbReference type="Proteomes" id="UP000283895"/>
    </source>
</evidence>
<reference evidence="2 3" key="1">
    <citation type="submission" date="2015-09" db="EMBL/GenBank/DDBJ databases">
        <title>Host preference determinants of Valsa canker pathogens revealed by comparative genomics.</title>
        <authorList>
            <person name="Yin Z."/>
            <person name="Huang L."/>
        </authorList>
    </citation>
    <scope>NUCLEOTIDE SEQUENCE [LARGE SCALE GENOMIC DNA]</scope>
    <source>
        <strain evidence="2 3">03-1</strain>
    </source>
</reference>
<feature type="region of interest" description="Disordered" evidence="1">
    <location>
        <begin position="1"/>
        <end position="25"/>
    </location>
</feature>
<dbReference type="EMBL" id="LKEA01000011">
    <property type="protein sequence ID" value="ROW06045.1"/>
    <property type="molecule type" value="Genomic_DNA"/>
</dbReference>
<evidence type="ECO:0000313" key="2">
    <source>
        <dbReference type="EMBL" id="ROW06045.1"/>
    </source>
</evidence>
<organism evidence="2 3">
    <name type="scientific">Cytospora schulzeri</name>
    <dbReference type="NCBI Taxonomy" id="448051"/>
    <lineage>
        <taxon>Eukaryota</taxon>
        <taxon>Fungi</taxon>
        <taxon>Dikarya</taxon>
        <taxon>Ascomycota</taxon>
        <taxon>Pezizomycotina</taxon>
        <taxon>Sordariomycetes</taxon>
        <taxon>Sordariomycetidae</taxon>
        <taxon>Diaporthales</taxon>
        <taxon>Cytosporaceae</taxon>
        <taxon>Cytospora</taxon>
    </lineage>
</organism>
<name>A0A423WR98_9PEZI</name>
<keyword evidence="3" id="KW-1185">Reference proteome</keyword>